<feature type="coiled-coil region" evidence="1">
    <location>
        <begin position="713"/>
        <end position="761"/>
    </location>
</feature>
<keyword evidence="1" id="KW-0175">Coiled coil</keyword>
<dbReference type="PANTHER" id="PTHR41259:SF1">
    <property type="entry name" value="DOUBLE-STRAND BREAK REPAIR RAD50 ATPASE, PUTATIVE-RELATED"/>
    <property type="match status" value="1"/>
</dbReference>
<dbReference type="Proteomes" id="UP000664779">
    <property type="component" value="Unassembled WGS sequence"/>
</dbReference>
<evidence type="ECO:0000259" key="3">
    <source>
        <dbReference type="Pfam" id="PF02463"/>
    </source>
</evidence>
<reference evidence="4" key="1">
    <citation type="submission" date="2021-03" db="EMBL/GenBank/DDBJ databases">
        <title>Roseibium sp. CAU 1637 isolated from Incheon.</title>
        <authorList>
            <person name="Kim W."/>
        </authorList>
    </citation>
    <scope>NUCLEOTIDE SEQUENCE</scope>
    <source>
        <strain evidence="4">CAU 1637</strain>
    </source>
</reference>
<dbReference type="PANTHER" id="PTHR41259">
    <property type="entry name" value="DOUBLE-STRAND BREAK REPAIR RAD50 ATPASE, PUTATIVE-RELATED"/>
    <property type="match status" value="1"/>
</dbReference>
<dbReference type="Gene3D" id="3.40.50.300">
    <property type="entry name" value="P-loop containing nucleotide triphosphate hydrolases"/>
    <property type="match status" value="2"/>
</dbReference>
<dbReference type="Pfam" id="PF02463">
    <property type="entry name" value="SMC_N"/>
    <property type="match status" value="1"/>
</dbReference>
<gene>
    <name evidence="4" type="ORF">J0X15_13475</name>
</gene>
<feature type="domain" description="RecF/RecN/SMC N-terminal" evidence="3">
    <location>
        <begin position="3"/>
        <end position="877"/>
    </location>
</feature>
<dbReference type="InterPro" id="IPR027417">
    <property type="entry name" value="P-loop_NTPase"/>
</dbReference>
<feature type="region of interest" description="Disordered" evidence="2">
    <location>
        <begin position="245"/>
        <end position="283"/>
    </location>
</feature>
<feature type="region of interest" description="Disordered" evidence="2">
    <location>
        <begin position="559"/>
        <end position="580"/>
    </location>
</feature>
<evidence type="ECO:0000256" key="1">
    <source>
        <dbReference type="SAM" id="Coils"/>
    </source>
</evidence>
<name>A0A939JAA5_9HYPH</name>
<accession>A0A939JAA5</accession>
<dbReference type="RefSeq" id="WP_206941648.1">
    <property type="nucleotide sequence ID" value="NZ_JAFLNF010000005.1"/>
</dbReference>
<dbReference type="EMBL" id="JAFLNF010000005">
    <property type="protein sequence ID" value="MBO0346238.1"/>
    <property type="molecule type" value="Genomic_DNA"/>
</dbReference>
<keyword evidence="5" id="KW-1185">Reference proteome</keyword>
<sequence length="893" mass="97762">MKLRKLTLHNVRRFTGRTAALGPFGDGLTTITAENESGKSTFFDALHALFFHDYGSGKKELKDLQPYAGGAMRIAAEVEIEGEAYRIEKVFNLKKAGSSATITSLATGTILKQADDAEQWIQQTILNTNKGPAGLLWVRQGTTGLDNDPKAGAKAEAEGIEARRDIMSSIRGQIDAVTGGRRMDKIVQHCKQELDLISTKQDKPKAGSQWKAAEDHAESLRDLQQVLTTTVATLRRHLDDKKRASRRLRELNDPELRQERADAVTQTEAKRSEAREHDKHVQSAKKDLQILTIEQAEFEREIEQIHQAQKQRANLADAIKAKHAQVEIATQEKAKAGEALKSAQAKIAQMEVERRDLKGARELAKRAEGEAAGRLQLFAHWERKQQLREPTEQLDAASSVLKGIAITPEDVERLAKLETRRDIAIEKRKFHFSSFVLHADQSKALIDGKEVPNGEQQTLDRAMDVALPGFGSISLRPAEGAGLALESPAELQEELNDSLKALGVSSMEAARQVHEARKRALQAQQIAQAQVRALAPDGLQALENQWQSLCKELNHAAEEPAPAVPNNRQADTQDGAGPSSEAIEAAISELEDDIERQRLTLPALETALAKAADVLTEAEVLLRRLRDEAAELAVPADEAERLSQLQAARQEQTIKVTEAQAVLQALQAGAPDIAASEAAYDRAQSAVSEDTREIHSLEKVLAVSNAFIQTHSEEAVEERLAEVTGELSRAEERAAQFADHAKALKLLIQHLEAARADAQDTYFEPIRKELIPLLSQLHAGADFEIDPEKLAVGGITRNGVSDSVDALSGGASEQIALLTRLAFARLFAKQGNHVPIILDDAMVHTDDERISKMFDVLTHVAKDQQIIVLSCRTRAFSALGGARASIEEAPEAG</sequence>
<evidence type="ECO:0000313" key="4">
    <source>
        <dbReference type="EMBL" id="MBO0346238.1"/>
    </source>
</evidence>
<dbReference type="AlphaFoldDB" id="A0A939JAA5"/>
<proteinExistence type="predicted"/>
<evidence type="ECO:0000313" key="5">
    <source>
        <dbReference type="Proteomes" id="UP000664779"/>
    </source>
</evidence>
<evidence type="ECO:0000256" key="2">
    <source>
        <dbReference type="SAM" id="MobiDB-lite"/>
    </source>
</evidence>
<dbReference type="InterPro" id="IPR003395">
    <property type="entry name" value="RecF/RecN/SMC_N"/>
</dbReference>
<dbReference type="SUPFAM" id="SSF52540">
    <property type="entry name" value="P-loop containing nucleoside triphosphate hydrolases"/>
    <property type="match status" value="1"/>
</dbReference>
<protein>
    <submittedName>
        <fullName evidence="4">AAA family ATPase</fullName>
    </submittedName>
</protein>
<organism evidence="4 5">
    <name type="scientific">Roseibium limicola</name>
    <dbReference type="NCBI Taxonomy" id="2816037"/>
    <lineage>
        <taxon>Bacteria</taxon>
        <taxon>Pseudomonadati</taxon>
        <taxon>Pseudomonadota</taxon>
        <taxon>Alphaproteobacteria</taxon>
        <taxon>Hyphomicrobiales</taxon>
        <taxon>Stappiaceae</taxon>
        <taxon>Roseibium</taxon>
    </lineage>
</organism>
<comment type="caution">
    <text evidence="4">The sequence shown here is derived from an EMBL/GenBank/DDBJ whole genome shotgun (WGS) entry which is preliminary data.</text>
</comment>